<dbReference type="Proteomes" id="UP000283880">
    <property type="component" value="Unassembled WGS sequence"/>
</dbReference>
<sequence>MDRTPRPGEFYRHFKNKLYQIIGIAAHSETGEAMVVYQALYGDFGLYVRPLTMFVSEVDREKYPEAAQKYRFERVVPGAEGGFVSAETTSSGPQTVDADLPVTARSATLDSSGSPTRGPAPSPVTAQSAASTRGPAPGRVSVQPSEPTPNPYLMAFLEAENADGQLAALMAMDGHVGQEEVDCLRVVLEMGPGGGSISKQLTDIRKYLEMQRRYDGSRLRDRLN</sequence>
<dbReference type="RefSeq" id="WP_117778114.1">
    <property type="nucleotide sequence ID" value="NZ_JAWYJI010000245.1"/>
</dbReference>
<dbReference type="InterPro" id="IPR037135">
    <property type="entry name" value="DUF1653-like_dom_sf"/>
</dbReference>
<evidence type="ECO:0000256" key="1">
    <source>
        <dbReference type="SAM" id="MobiDB-lite"/>
    </source>
</evidence>
<dbReference type="Pfam" id="PF07866">
    <property type="entry name" value="DUF1653"/>
    <property type="match status" value="1"/>
</dbReference>
<feature type="region of interest" description="Disordered" evidence="1">
    <location>
        <begin position="106"/>
        <end position="151"/>
    </location>
</feature>
<dbReference type="InterPro" id="IPR023387">
    <property type="entry name" value="DUF1653-like_dom"/>
</dbReference>
<feature type="domain" description="DUF1653" evidence="2">
    <location>
        <begin position="10"/>
        <end position="73"/>
    </location>
</feature>
<dbReference type="OrthoDB" id="371169at2"/>
<dbReference type="Gene3D" id="2.30.30.320">
    <property type="entry name" value="DUF1653-like domain"/>
    <property type="match status" value="1"/>
</dbReference>
<evidence type="ECO:0000259" key="2">
    <source>
        <dbReference type="Pfam" id="PF07866"/>
    </source>
</evidence>
<reference evidence="3 4" key="1">
    <citation type="submission" date="2018-08" db="EMBL/GenBank/DDBJ databases">
        <title>A genome reference for cultivated species of the human gut microbiota.</title>
        <authorList>
            <person name="Zou Y."/>
            <person name="Xue W."/>
            <person name="Luo G."/>
        </authorList>
    </citation>
    <scope>NUCLEOTIDE SEQUENCE [LARGE SCALE GENOMIC DNA]</scope>
    <source>
        <strain evidence="3 4">AF04-15</strain>
    </source>
</reference>
<comment type="caution">
    <text evidence="3">The sequence shown here is derived from an EMBL/GenBank/DDBJ whole genome shotgun (WGS) entry which is preliminary data.</text>
</comment>
<evidence type="ECO:0000313" key="3">
    <source>
        <dbReference type="EMBL" id="RGX22911.1"/>
    </source>
</evidence>
<proteinExistence type="predicted"/>
<dbReference type="EMBL" id="QSBM01000026">
    <property type="protein sequence ID" value="RGX22911.1"/>
    <property type="molecule type" value="Genomic_DNA"/>
</dbReference>
<protein>
    <submittedName>
        <fullName evidence="3">DUF1653 domain-containing protein</fullName>
    </submittedName>
</protein>
<dbReference type="AlphaFoldDB" id="A0A413F872"/>
<accession>A0A413F872</accession>
<evidence type="ECO:0000313" key="4">
    <source>
        <dbReference type="Proteomes" id="UP000283880"/>
    </source>
</evidence>
<feature type="compositionally biased region" description="Polar residues" evidence="1">
    <location>
        <begin position="106"/>
        <end position="115"/>
    </location>
</feature>
<name>A0A413F872_9FIRM</name>
<gene>
    <name evidence="3" type="ORF">DWV29_25240</name>
</gene>
<organism evidence="3 4">
    <name type="scientific">Enterocloster asparagiformis</name>
    <dbReference type="NCBI Taxonomy" id="333367"/>
    <lineage>
        <taxon>Bacteria</taxon>
        <taxon>Bacillati</taxon>
        <taxon>Bacillota</taxon>
        <taxon>Clostridia</taxon>
        <taxon>Lachnospirales</taxon>
        <taxon>Lachnospiraceae</taxon>
        <taxon>Enterocloster</taxon>
    </lineage>
</organism>